<organism evidence="1">
    <name type="scientific">uncultured Aureispira sp</name>
    <dbReference type="NCBI Taxonomy" id="1331704"/>
    <lineage>
        <taxon>Bacteria</taxon>
        <taxon>Pseudomonadati</taxon>
        <taxon>Bacteroidota</taxon>
        <taxon>Saprospiria</taxon>
        <taxon>Saprospirales</taxon>
        <taxon>Saprospiraceae</taxon>
        <taxon>Aureispira</taxon>
        <taxon>environmental samples</taxon>
    </lineage>
</organism>
<name>A0A6S6UGJ6_9BACT</name>
<accession>A0A6S6UGJ6</accession>
<dbReference type="EMBL" id="CACVAQ010000450">
    <property type="protein sequence ID" value="CAA6828954.1"/>
    <property type="molecule type" value="Genomic_DNA"/>
</dbReference>
<protein>
    <submittedName>
        <fullName evidence="1">Uncharacterized protein</fullName>
    </submittedName>
</protein>
<dbReference type="AlphaFoldDB" id="A0A6S6UGJ6"/>
<gene>
    <name evidence="1" type="ORF">HELGO_WM23287</name>
</gene>
<sequence>MVRDIYFKENYVQTLVEGKVIHAVWKNLSKAEVIYASCNAQIKVVQNEGCNVVIIDMLDSRTTPPMECQKWFGEVLFPEFLKNPNFKALINVLPKGSVITKMGANHWKKTVEKAQLGFDVYETYSVAEAKKLAASL</sequence>
<evidence type="ECO:0000313" key="1">
    <source>
        <dbReference type="EMBL" id="CAA6828954.1"/>
    </source>
</evidence>
<proteinExistence type="predicted"/>
<reference evidence="1" key="1">
    <citation type="submission" date="2020-01" db="EMBL/GenBank/DDBJ databases">
        <authorList>
            <person name="Meier V. D."/>
            <person name="Meier V D."/>
        </authorList>
    </citation>
    <scope>NUCLEOTIDE SEQUENCE</scope>
    <source>
        <strain evidence="1">HLG_WM_MAG_10</strain>
    </source>
</reference>